<reference evidence="5" key="1">
    <citation type="submission" date="2024-06" db="EMBL/GenBank/DDBJ databases">
        <authorList>
            <person name="Manzano-Marin A."/>
            <person name="Manzano-Marin A."/>
            <person name="Alejandro Manzano Marin A."/>
        </authorList>
    </citation>
    <scope>NUCLEOTIDE SEQUENCE</scope>
    <source>
        <strain evidence="5">Ancorni-2928</strain>
        <plasmid evidence="5">pYqhA</plasmid>
    </source>
</reference>
<dbReference type="NCBIfam" id="NF040977">
    <property type="entry name" value="RepA_IncFII_LM"/>
    <property type="match status" value="1"/>
</dbReference>
<evidence type="ECO:0000256" key="1">
    <source>
        <dbReference type="ARBA" id="ARBA00002740"/>
    </source>
</evidence>
<accession>A0AAT9J470</accession>
<keyword evidence="5" id="KW-0614">Plasmid</keyword>
<comment type="similarity">
    <text evidence="2">Belongs to the IncFII RepA family.</text>
</comment>
<evidence type="ECO:0000256" key="4">
    <source>
        <dbReference type="ARBA" id="ARBA00022705"/>
    </source>
</evidence>
<dbReference type="InterPro" id="IPR003446">
    <property type="entry name" value="Plasmid_replication_init_RepA"/>
</dbReference>
<dbReference type="GO" id="GO:0006276">
    <property type="term" value="P:plasmid maintenance"/>
    <property type="evidence" value="ECO:0007669"/>
    <property type="project" value="UniProtKB-KW"/>
</dbReference>
<evidence type="ECO:0000313" key="5">
    <source>
        <dbReference type="EMBL" id="CAL5099309.1"/>
    </source>
</evidence>
<dbReference type="EMBL" id="OZ075153">
    <property type="protein sequence ID" value="CAL5099309.1"/>
    <property type="molecule type" value="Genomic_DNA"/>
</dbReference>
<evidence type="ECO:0000256" key="2">
    <source>
        <dbReference type="ARBA" id="ARBA00008256"/>
    </source>
</evidence>
<dbReference type="RefSeq" id="WP_367681217.1">
    <property type="nucleotide sequence ID" value="NZ_OZ075153.1"/>
</dbReference>
<protein>
    <submittedName>
        <fullName evidence="5">Probable replication-associated protein RepA1</fullName>
    </submittedName>
</protein>
<name>A0AAT9J470_9GAMM</name>
<geneLocation type="plasmid" evidence="5">
    <name>pYqhA</name>
</geneLocation>
<dbReference type="GO" id="GO:0006260">
    <property type="term" value="P:DNA replication"/>
    <property type="evidence" value="ECO:0007669"/>
    <property type="project" value="UniProtKB-KW"/>
</dbReference>
<dbReference type="AlphaFoldDB" id="A0AAT9J470"/>
<keyword evidence="4" id="KW-0235">DNA replication</keyword>
<organism evidence="5">
    <name type="scientific">Buchnera aphidicola</name>
    <name type="common">Anoecia corni</name>
    <dbReference type="NCBI Taxonomy" id="2994477"/>
    <lineage>
        <taxon>Bacteria</taxon>
        <taxon>Pseudomonadati</taxon>
        <taxon>Pseudomonadota</taxon>
        <taxon>Gammaproteobacteria</taxon>
        <taxon>Enterobacterales</taxon>
        <taxon>Erwiniaceae</taxon>
        <taxon>Buchnera</taxon>
    </lineage>
</organism>
<proteinExistence type="inferred from homology"/>
<keyword evidence="3" id="KW-0615">Plasmid copy control</keyword>
<evidence type="ECO:0000256" key="3">
    <source>
        <dbReference type="ARBA" id="ARBA00022689"/>
    </source>
</evidence>
<sequence length="282" mass="33213">MKLKRKIYVSNSVPYFYPPKNDKARPSFIQYAINKAKNIDFSRTGLDYFIVATRNFSEKNRFIRKRKLNSHRALAMRVIVQAMLYHYNMLSKLVQASIEQLSDECRLSTISSAGNKSITRASRLITDFMEPIGLIKCEKKWDRVLGHYMPKLITLTPLFFLILDIKMERLENARYQRLGWINKGLIEKGSKPITLDEACQRCKDQQIRNMIKYRLDQHNLKLKVNRAKKLVSLNEVEAKQKILRNLISRYSVIELTVMGFSGLKKQVNIEYFFLKKLFFNDQ</sequence>
<gene>
    <name evidence="5" type="primary">repA1</name>
    <name evidence="5" type="ORF">BUANCORI2928_478</name>
</gene>
<comment type="function">
    <text evidence="1">This protein is essential for plasmid replication; it is involved in copy control functions.</text>
</comment>
<dbReference type="Pfam" id="PF02387">
    <property type="entry name" value="IncFII_repA"/>
    <property type="match status" value="1"/>
</dbReference>